<proteinExistence type="predicted"/>
<evidence type="ECO:0000256" key="1">
    <source>
        <dbReference type="ARBA" id="ARBA00022723"/>
    </source>
</evidence>
<dbReference type="Pfam" id="PF12710">
    <property type="entry name" value="HAD"/>
    <property type="match status" value="1"/>
</dbReference>
<dbReference type="RefSeq" id="WP_106055541.1">
    <property type="nucleotide sequence ID" value="NZ_CALXOB010000058.1"/>
</dbReference>
<comment type="caution">
    <text evidence="4">The sequence shown here is derived from an EMBL/GenBank/DDBJ whole genome shotgun (WGS) entry which is preliminary data.</text>
</comment>
<dbReference type="PANTHER" id="PTHR43344:SF13">
    <property type="entry name" value="PHOSPHATASE RV3661-RELATED"/>
    <property type="match status" value="1"/>
</dbReference>
<dbReference type="GO" id="GO:0016787">
    <property type="term" value="F:hydrolase activity"/>
    <property type="evidence" value="ECO:0007669"/>
    <property type="project" value="UniProtKB-KW"/>
</dbReference>
<dbReference type="Gene3D" id="3.40.50.1000">
    <property type="entry name" value="HAD superfamily/HAD-like"/>
    <property type="match status" value="1"/>
</dbReference>
<keyword evidence="2 4" id="KW-0378">Hydrolase</keyword>
<dbReference type="PANTHER" id="PTHR43344">
    <property type="entry name" value="PHOSPHOSERINE PHOSPHATASE"/>
    <property type="match status" value="1"/>
</dbReference>
<sequence>MKTPAVYFFDMDHTLINNDCDVSWKQFAVRHNLAPESDLAEADRYFDDYNAGTLDVEEFYLFQFREFIGKTPEEMRPLAELHFEEYVRPHIYPEARKLVGSLLDAGFPVAILTSTNSVVAQPLAECLGIREVLGTTLELADGRYTGRITGTYGAQEGKVEIAAAWAAGHGFALADFAYYGDSVNDVNILNAVGFPFAVNPAPELLKLAREKEWPVLGWTE</sequence>
<evidence type="ECO:0000256" key="2">
    <source>
        <dbReference type="ARBA" id="ARBA00022801"/>
    </source>
</evidence>
<keyword evidence="5" id="KW-1185">Reference proteome</keyword>
<dbReference type="NCBIfam" id="TIGR01490">
    <property type="entry name" value="HAD-SF-IB-hyp1"/>
    <property type="match status" value="1"/>
</dbReference>
<dbReference type="InterPro" id="IPR006385">
    <property type="entry name" value="HAD_hydro_SerB1"/>
</dbReference>
<gene>
    <name evidence="4" type="ORF">FYJ85_20935</name>
</gene>
<dbReference type="AlphaFoldDB" id="A0A844G6M3"/>
<dbReference type="InterPro" id="IPR050582">
    <property type="entry name" value="HAD-like_SerB"/>
</dbReference>
<dbReference type="InterPro" id="IPR036412">
    <property type="entry name" value="HAD-like_sf"/>
</dbReference>
<reference evidence="4 5" key="1">
    <citation type="submission" date="2019-08" db="EMBL/GenBank/DDBJ databases">
        <title>In-depth cultivation of the pig gut microbiome towards novel bacterial diversity and tailored functional studies.</title>
        <authorList>
            <person name="Wylensek D."/>
            <person name="Hitch T.C.A."/>
            <person name="Clavel T."/>
        </authorList>
    </citation>
    <scope>NUCLEOTIDE SEQUENCE [LARGE SCALE GENOMIC DNA]</scope>
    <source>
        <strain evidence="4 5">BBE-744-WT-12</strain>
    </source>
</reference>
<protein>
    <submittedName>
        <fullName evidence="4">HAD family hydrolase</fullName>
    </submittedName>
</protein>
<keyword evidence="1" id="KW-0479">Metal-binding</keyword>
<dbReference type="CDD" id="cd02612">
    <property type="entry name" value="HAD_PGPPase"/>
    <property type="match status" value="1"/>
</dbReference>
<evidence type="ECO:0000256" key="3">
    <source>
        <dbReference type="ARBA" id="ARBA00022842"/>
    </source>
</evidence>
<dbReference type="InterPro" id="IPR023214">
    <property type="entry name" value="HAD_sf"/>
</dbReference>
<dbReference type="Proteomes" id="UP000435649">
    <property type="component" value="Unassembled WGS sequence"/>
</dbReference>
<evidence type="ECO:0000313" key="5">
    <source>
        <dbReference type="Proteomes" id="UP000435649"/>
    </source>
</evidence>
<dbReference type="NCBIfam" id="TIGR01488">
    <property type="entry name" value="HAD-SF-IB"/>
    <property type="match status" value="1"/>
</dbReference>
<evidence type="ECO:0000313" key="4">
    <source>
        <dbReference type="EMBL" id="MST99497.1"/>
    </source>
</evidence>
<dbReference type="SUPFAM" id="SSF56784">
    <property type="entry name" value="HAD-like"/>
    <property type="match status" value="1"/>
</dbReference>
<accession>A0A844G6M3</accession>
<name>A0A844G6M3_9BACT</name>
<organism evidence="4 5">
    <name type="scientific">Victivallis lenta</name>
    <dbReference type="NCBI Taxonomy" id="2606640"/>
    <lineage>
        <taxon>Bacteria</taxon>
        <taxon>Pseudomonadati</taxon>
        <taxon>Lentisphaerota</taxon>
        <taxon>Lentisphaeria</taxon>
        <taxon>Victivallales</taxon>
        <taxon>Victivallaceae</taxon>
        <taxon>Victivallis</taxon>
    </lineage>
</organism>
<dbReference type="Gene3D" id="1.20.1440.100">
    <property type="entry name" value="SG protein - dephosphorylation function"/>
    <property type="match status" value="1"/>
</dbReference>
<dbReference type="EMBL" id="VUNS01000038">
    <property type="protein sequence ID" value="MST99497.1"/>
    <property type="molecule type" value="Genomic_DNA"/>
</dbReference>
<dbReference type="GO" id="GO:0046872">
    <property type="term" value="F:metal ion binding"/>
    <property type="evidence" value="ECO:0007669"/>
    <property type="project" value="UniProtKB-KW"/>
</dbReference>
<keyword evidence="3" id="KW-0460">Magnesium</keyword>